<evidence type="ECO:0000256" key="1">
    <source>
        <dbReference type="SAM" id="Coils"/>
    </source>
</evidence>
<keyword evidence="1" id="KW-0175">Coiled coil</keyword>
<gene>
    <name evidence="2" type="ORF">EZS27_034169</name>
</gene>
<feature type="coiled-coil region" evidence="1">
    <location>
        <begin position="101"/>
        <end position="128"/>
    </location>
</feature>
<organism evidence="2">
    <name type="scientific">termite gut metagenome</name>
    <dbReference type="NCBI Taxonomy" id="433724"/>
    <lineage>
        <taxon>unclassified sequences</taxon>
        <taxon>metagenomes</taxon>
        <taxon>organismal metagenomes</taxon>
    </lineage>
</organism>
<protein>
    <submittedName>
        <fullName evidence="2">Uncharacterized protein</fullName>
    </submittedName>
</protein>
<comment type="caution">
    <text evidence="2">The sequence shown here is derived from an EMBL/GenBank/DDBJ whole genome shotgun (WGS) entry which is preliminary data.</text>
</comment>
<accession>A0A5J4Q2T2</accession>
<dbReference type="EMBL" id="SNRY01005281">
    <property type="protein sequence ID" value="KAA6315359.1"/>
    <property type="molecule type" value="Genomic_DNA"/>
</dbReference>
<dbReference type="AlphaFoldDB" id="A0A5J4Q2T2"/>
<evidence type="ECO:0000313" key="2">
    <source>
        <dbReference type="EMBL" id="KAA6315359.1"/>
    </source>
</evidence>
<proteinExistence type="predicted"/>
<name>A0A5J4Q2T2_9ZZZZ</name>
<reference evidence="2" key="1">
    <citation type="submission" date="2019-03" db="EMBL/GenBank/DDBJ databases">
        <title>Single cell metagenomics reveals metabolic interactions within the superorganism composed of flagellate Streblomastix strix and complex community of Bacteroidetes bacteria on its surface.</title>
        <authorList>
            <person name="Treitli S.C."/>
            <person name="Kolisko M."/>
            <person name="Husnik F."/>
            <person name="Keeling P."/>
            <person name="Hampl V."/>
        </authorList>
    </citation>
    <scope>NUCLEOTIDE SEQUENCE</scope>
    <source>
        <strain evidence="2">STM</strain>
    </source>
</reference>
<sequence length="137" mass="16294">MTQVKIESVKKKIEKEELAFLNDSSVSNEIKANYTGCDNSDEGLRKKYIYLAQWRAKQKKEQQVESKHTIDITEIRSMFRELRNVVDVSDKRIVDLINKEVENLAEYINTTEQRKKEYEKARLLKEKERIERLLAEL</sequence>